<dbReference type="EMBL" id="CAUYUJ010014113">
    <property type="protein sequence ID" value="CAK0837231.1"/>
    <property type="molecule type" value="Genomic_DNA"/>
</dbReference>
<proteinExistence type="predicted"/>
<comment type="caution">
    <text evidence="2">The sequence shown here is derived from an EMBL/GenBank/DDBJ whole genome shotgun (WGS) entry which is preliminary data.</text>
</comment>
<feature type="region of interest" description="Disordered" evidence="1">
    <location>
        <begin position="282"/>
        <end position="301"/>
    </location>
</feature>
<name>A0ABN9SY61_9DINO</name>
<evidence type="ECO:0000313" key="3">
    <source>
        <dbReference type="Proteomes" id="UP001189429"/>
    </source>
</evidence>
<protein>
    <submittedName>
        <fullName evidence="2">Uncharacterized protein</fullName>
    </submittedName>
</protein>
<reference evidence="2" key="1">
    <citation type="submission" date="2023-10" db="EMBL/GenBank/DDBJ databases">
        <authorList>
            <person name="Chen Y."/>
            <person name="Shah S."/>
            <person name="Dougan E. K."/>
            <person name="Thang M."/>
            <person name="Chan C."/>
        </authorList>
    </citation>
    <scope>NUCLEOTIDE SEQUENCE [LARGE SCALE GENOMIC DNA]</scope>
</reference>
<dbReference type="Proteomes" id="UP001189429">
    <property type="component" value="Unassembled WGS sequence"/>
</dbReference>
<evidence type="ECO:0000256" key="1">
    <source>
        <dbReference type="SAM" id="MobiDB-lite"/>
    </source>
</evidence>
<sequence length="676" mass="73613">MADIESRQDQSDKTIKLLAEHVSSLQEAIEVANKLPVDLAIIKAHAGGLVTLDTAAEALTKWTTECGIDGFHFHVHGQDTSRFSTIQFAGLPGPASRRVQKALNRLRNRDGSWALTRAPAIAGSGSVELRVGPDKSPRLIKPEIVGKRVRQARERAFPNHTWRVDRAKGWVSAALDATRAIILGVQEATAVTLVAGVPQSSLQAFRLRAKPPIPGRALRTAFQADDQKLIFYNIHNYGINNAATRRISMRTLNDQRLAKADPSRVLLFVLGDFSFAAVGKLKPTEPSSRTSSEAAETSKASARKWRGALEHLVEIEGNDTTHYCAETMTEFTIDRRFCSITPSQMMQLAVASTAFSTPEELSRRRASDHAAALVSFAMRDPKAEKNQPIAPCSIKSPIFKQIAEKVFNHADLDKLVARSLPAFFESTPKLRTSWTCSDQVKLADPAKFEALQRKIRLWSPISKRLALTGVKTSVGAVTGPTDGPQKLVEHWQPVSRGKNVDIEKAADYLDHFAPKIGEDPDATEHVGCHRDPCKVRVLGLRNTSRKISSSALTAAMATVAADVVPVSRRGFIHHPNFGHNILELDVESRIASADPDAFDALPAPASPGIARAFPSLAHDILAMAPCAGRCIPLFYIRSGIVQGRGWSGALYAMGTACFLLDLEEKLKLGGLGICRA</sequence>
<keyword evidence="3" id="KW-1185">Reference proteome</keyword>
<accession>A0ABN9SY61</accession>
<gene>
    <name evidence="2" type="ORF">PCOR1329_LOCUS33488</name>
</gene>
<feature type="compositionally biased region" description="Low complexity" evidence="1">
    <location>
        <begin position="284"/>
        <end position="300"/>
    </location>
</feature>
<organism evidence="2 3">
    <name type="scientific">Prorocentrum cordatum</name>
    <dbReference type="NCBI Taxonomy" id="2364126"/>
    <lineage>
        <taxon>Eukaryota</taxon>
        <taxon>Sar</taxon>
        <taxon>Alveolata</taxon>
        <taxon>Dinophyceae</taxon>
        <taxon>Prorocentrales</taxon>
        <taxon>Prorocentraceae</taxon>
        <taxon>Prorocentrum</taxon>
    </lineage>
</organism>
<evidence type="ECO:0000313" key="2">
    <source>
        <dbReference type="EMBL" id="CAK0837231.1"/>
    </source>
</evidence>